<dbReference type="Proteomes" id="UP001150830">
    <property type="component" value="Unassembled WGS sequence"/>
</dbReference>
<comment type="caution">
    <text evidence="3">The sequence shown here is derived from an EMBL/GenBank/DDBJ whole genome shotgun (WGS) entry which is preliminary data.</text>
</comment>
<evidence type="ECO:0000313" key="3">
    <source>
        <dbReference type="EMBL" id="MCY0965851.1"/>
    </source>
</evidence>
<keyword evidence="4" id="KW-1185">Reference proteome</keyword>
<feature type="signal peptide" evidence="2">
    <location>
        <begin position="1"/>
        <end position="23"/>
    </location>
</feature>
<feature type="compositionally biased region" description="Low complexity" evidence="1">
    <location>
        <begin position="28"/>
        <end position="56"/>
    </location>
</feature>
<gene>
    <name evidence="3" type="ORF">OUO13_11685</name>
</gene>
<evidence type="ECO:0000256" key="2">
    <source>
        <dbReference type="SAM" id="SignalP"/>
    </source>
</evidence>
<proteinExistence type="predicted"/>
<dbReference type="Pfam" id="PF05960">
    <property type="entry name" value="DUF885"/>
    <property type="match status" value="1"/>
</dbReference>
<dbReference type="InterPro" id="IPR010281">
    <property type="entry name" value="DUF885"/>
</dbReference>
<sequence length="615" mass="69818">MLMRHPLLLSLFTCIVLLTGCQAKPKPQTDSSPTTATSAPASTTPAATTNSKAAPAALPPRNVREALNALYEDYWQVRVDHSPALASRLAMAPDQMWDDLGPEERVRYRTQLNELQLRSKEMKVSDMTPQQRLYFNAFQLLLTRQLQLEQCRLQTYQFSYANSWNHTLVDMLERTPVDSIQDFHHYLDLIAAIPGLFSQWQANIVEARSAAILPPDSARREVIAQLDQQLSGYPFSDSAAPSRIWRDLQGKLRALNLYPQSEALLEEKARSTLLNYMLPALRQMRFDLQELKTPTDQNMQQLQGGDACYRLWLADAGAQVTAEELHEQGKRELTALQKDITKALNLDPGVPFAPQLRAWVASSRSAPDDVLTQARIRLQQVNQQLPKAFAYLPGTPLVIQGNKDKLREFSWYQEPLAEINRPGIYWIDKNNPPGVLRWPLDLYRESLPGRHLQVALAQENIRLPEFLRTSALHDYPAGWPTVAARLALSLNGYQNSAEANRVFLLELEEALNLVLDTGIHLFQWNRELALTYCQDNSFLDRADCLTRIDRIMQRPAYFAAAAISRDNIEDLQEKAADEAGSKFDANRWRSDFLSQGALPASLYNEWLDLWVSAQP</sequence>
<dbReference type="EMBL" id="JAPNOA010000029">
    <property type="protein sequence ID" value="MCY0965851.1"/>
    <property type="molecule type" value="Genomic_DNA"/>
</dbReference>
<dbReference type="PROSITE" id="PS51257">
    <property type="entry name" value="PROKAR_LIPOPROTEIN"/>
    <property type="match status" value="1"/>
</dbReference>
<name>A0A9X3EK87_9GAMM</name>
<feature type="region of interest" description="Disordered" evidence="1">
    <location>
        <begin position="24"/>
        <end position="59"/>
    </location>
</feature>
<evidence type="ECO:0000256" key="1">
    <source>
        <dbReference type="SAM" id="MobiDB-lite"/>
    </source>
</evidence>
<feature type="chain" id="PRO_5040762157" evidence="2">
    <location>
        <begin position="24"/>
        <end position="615"/>
    </location>
</feature>
<dbReference type="RefSeq" id="WP_283174062.1">
    <property type="nucleotide sequence ID" value="NZ_JAPNOA010000029.1"/>
</dbReference>
<dbReference type="AlphaFoldDB" id="A0A9X3EK87"/>
<protein>
    <submittedName>
        <fullName evidence="3">DUF885 family protein</fullName>
    </submittedName>
</protein>
<organism evidence="3 4">
    <name type="scientific">Parathalassolituus penaei</name>
    <dbReference type="NCBI Taxonomy" id="2997323"/>
    <lineage>
        <taxon>Bacteria</taxon>
        <taxon>Pseudomonadati</taxon>
        <taxon>Pseudomonadota</taxon>
        <taxon>Gammaproteobacteria</taxon>
        <taxon>Oceanospirillales</taxon>
        <taxon>Oceanospirillaceae</taxon>
        <taxon>Parathalassolituus</taxon>
    </lineage>
</organism>
<dbReference type="PANTHER" id="PTHR33361:SF2">
    <property type="entry name" value="DUF885 DOMAIN-CONTAINING PROTEIN"/>
    <property type="match status" value="1"/>
</dbReference>
<reference evidence="3" key="1">
    <citation type="submission" date="2022-11" db="EMBL/GenBank/DDBJ databases">
        <title>Parathalassolutuus dongxingensis gen. nov., sp. nov., a novel member of family Oceanospirillaceae isolated from a coastal shrimp pond in Guangxi, China.</title>
        <authorList>
            <person name="Chen H."/>
        </authorList>
    </citation>
    <scope>NUCLEOTIDE SEQUENCE</scope>
    <source>
        <strain evidence="3">G-43</strain>
    </source>
</reference>
<keyword evidence="2" id="KW-0732">Signal</keyword>
<dbReference type="PANTHER" id="PTHR33361">
    <property type="entry name" value="GLR0591 PROTEIN"/>
    <property type="match status" value="1"/>
</dbReference>
<evidence type="ECO:0000313" key="4">
    <source>
        <dbReference type="Proteomes" id="UP001150830"/>
    </source>
</evidence>
<accession>A0A9X3EK87</accession>